<dbReference type="GO" id="GO:0005886">
    <property type="term" value="C:plasma membrane"/>
    <property type="evidence" value="ECO:0007669"/>
    <property type="project" value="UniProtKB-SubCell"/>
</dbReference>
<evidence type="ECO:0000256" key="10">
    <source>
        <dbReference type="ARBA" id="ARBA00030775"/>
    </source>
</evidence>
<keyword evidence="4" id="KW-0488">Methylation</keyword>
<dbReference type="Gene3D" id="3.55.40.10">
    <property type="entry name" value="minor pseudopilin epsh domain"/>
    <property type="match status" value="1"/>
</dbReference>
<accession>A0A0R0DNH1</accession>
<sequence>MHAPAHRLARPSSVRQRAATAGFTLLEMLLVLTLIAATVGMAAMAMSGGLEGVRLRGVAKEITAQLRYTRARAIASGQPQRFLIDVQGRTWQAANGRRGTIPPTLSLHFTGAREAQLRADEAGVLFFPDGASTGGRVRLRARDSQWRIDVAWLTGEVSLRQEVVQ</sequence>
<dbReference type="STRING" id="659018.ABB34_13260"/>
<evidence type="ECO:0000256" key="9">
    <source>
        <dbReference type="ARBA" id="ARBA00025772"/>
    </source>
</evidence>
<evidence type="ECO:0000256" key="7">
    <source>
        <dbReference type="ARBA" id="ARBA00022989"/>
    </source>
</evidence>
<evidence type="ECO:0000256" key="2">
    <source>
        <dbReference type="ARBA" id="ARBA00021549"/>
    </source>
</evidence>
<comment type="caution">
    <text evidence="13">The sequence shown here is derived from an EMBL/GenBank/DDBJ whole genome shotgun (WGS) entry which is preliminary data.</text>
</comment>
<dbReference type="InterPro" id="IPR022346">
    <property type="entry name" value="T2SS_GspH"/>
</dbReference>
<dbReference type="InterPro" id="IPR045584">
    <property type="entry name" value="Pilin-like"/>
</dbReference>
<proteinExistence type="inferred from homology"/>
<feature type="domain" description="General secretion pathway GspH" evidence="12">
    <location>
        <begin position="59"/>
        <end position="153"/>
    </location>
</feature>
<evidence type="ECO:0000256" key="1">
    <source>
        <dbReference type="ARBA" id="ARBA00004377"/>
    </source>
</evidence>
<keyword evidence="5" id="KW-0997">Cell inner membrane</keyword>
<evidence type="ECO:0000256" key="5">
    <source>
        <dbReference type="ARBA" id="ARBA00022519"/>
    </source>
</evidence>
<name>A0A0R0DNH1_9GAMM</name>
<dbReference type="NCBIfam" id="NF047827">
    <property type="entry name" value="T3SSXpsH"/>
    <property type="match status" value="1"/>
</dbReference>
<dbReference type="PATRIC" id="fig|659018.3.peg.2860"/>
<keyword evidence="7 11" id="KW-1133">Transmembrane helix</keyword>
<evidence type="ECO:0000256" key="6">
    <source>
        <dbReference type="ARBA" id="ARBA00022692"/>
    </source>
</evidence>
<comment type="subcellular location">
    <subcellularLocation>
        <location evidence="1">Cell inner membrane</location>
        <topology evidence="1">Single-pass membrane protein</topology>
    </subcellularLocation>
</comment>
<keyword evidence="6 11" id="KW-0812">Transmembrane</keyword>
<gene>
    <name evidence="13" type="ORF">ABB34_13260</name>
</gene>
<evidence type="ECO:0000313" key="13">
    <source>
        <dbReference type="EMBL" id="KRG82992.1"/>
    </source>
</evidence>
<evidence type="ECO:0000313" key="14">
    <source>
        <dbReference type="Proteomes" id="UP000050940"/>
    </source>
</evidence>
<dbReference type="EMBL" id="LDJP01000085">
    <property type="protein sequence ID" value="KRG82992.1"/>
    <property type="molecule type" value="Genomic_DNA"/>
</dbReference>
<comment type="similarity">
    <text evidence="9">Belongs to the GSP H family.</text>
</comment>
<dbReference type="AlphaFoldDB" id="A0A0R0DNH1"/>
<keyword evidence="14" id="KW-1185">Reference proteome</keyword>
<evidence type="ECO:0000256" key="11">
    <source>
        <dbReference type="SAM" id="Phobius"/>
    </source>
</evidence>
<dbReference type="GO" id="GO:0015628">
    <property type="term" value="P:protein secretion by the type II secretion system"/>
    <property type="evidence" value="ECO:0007669"/>
    <property type="project" value="InterPro"/>
</dbReference>
<keyword evidence="8 11" id="KW-0472">Membrane</keyword>
<dbReference type="InterPro" id="IPR012902">
    <property type="entry name" value="N_methyl_site"/>
</dbReference>
<feature type="transmembrane region" description="Helical" evidence="11">
    <location>
        <begin position="21"/>
        <end position="46"/>
    </location>
</feature>
<dbReference type="OrthoDB" id="8481584at2"/>
<dbReference type="Pfam" id="PF12019">
    <property type="entry name" value="GspH"/>
    <property type="match status" value="1"/>
</dbReference>
<evidence type="ECO:0000256" key="3">
    <source>
        <dbReference type="ARBA" id="ARBA00022475"/>
    </source>
</evidence>
<organism evidence="13 14">
    <name type="scientific">Stenotrophomonas daejeonensis</name>
    <dbReference type="NCBI Taxonomy" id="659018"/>
    <lineage>
        <taxon>Bacteria</taxon>
        <taxon>Pseudomonadati</taxon>
        <taxon>Pseudomonadota</taxon>
        <taxon>Gammaproteobacteria</taxon>
        <taxon>Lysobacterales</taxon>
        <taxon>Lysobacteraceae</taxon>
        <taxon>Stenotrophomonas</taxon>
    </lineage>
</organism>
<evidence type="ECO:0000256" key="4">
    <source>
        <dbReference type="ARBA" id="ARBA00022481"/>
    </source>
</evidence>
<dbReference type="PROSITE" id="PS00409">
    <property type="entry name" value="PROKAR_NTER_METHYL"/>
    <property type="match status" value="1"/>
</dbReference>
<keyword evidence="3" id="KW-1003">Cell membrane</keyword>
<protein>
    <recommendedName>
        <fullName evidence="2">Type II secretion system protein H</fullName>
    </recommendedName>
    <alternativeName>
        <fullName evidence="10">General secretion pathway protein H</fullName>
    </alternativeName>
</protein>
<dbReference type="Proteomes" id="UP000050940">
    <property type="component" value="Unassembled WGS sequence"/>
</dbReference>
<dbReference type="SUPFAM" id="SSF54523">
    <property type="entry name" value="Pili subunits"/>
    <property type="match status" value="1"/>
</dbReference>
<evidence type="ECO:0000256" key="8">
    <source>
        <dbReference type="ARBA" id="ARBA00023136"/>
    </source>
</evidence>
<dbReference type="GO" id="GO:0015627">
    <property type="term" value="C:type II protein secretion system complex"/>
    <property type="evidence" value="ECO:0007669"/>
    <property type="project" value="InterPro"/>
</dbReference>
<dbReference type="NCBIfam" id="TIGR02532">
    <property type="entry name" value="IV_pilin_GFxxxE"/>
    <property type="match status" value="1"/>
</dbReference>
<evidence type="ECO:0000259" key="12">
    <source>
        <dbReference type="Pfam" id="PF12019"/>
    </source>
</evidence>
<reference evidence="13 14" key="1">
    <citation type="submission" date="2015-05" db="EMBL/GenBank/DDBJ databases">
        <title>Genome sequencing and analysis of members of genus Stenotrophomonas.</title>
        <authorList>
            <person name="Patil P.P."/>
            <person name="Midha S."/>
            <person name="Patil P.B."/>
        </authorList>
    </citation>
    <scope>NUCLEOTIDE SEQUENCE [LARGE SCALE GENOMIC DNA]</scope>
    <source>
        <strain evidence="13 14">JCM 16244</strain>
    </source>
</reference>